<accession>A0A0C9WW76</accession>
<evidence type="ECO:0000313" key="2">
    <source>
        <dbReference type="Proteomes" id="UP000054477"/>
    </source>
</evidence>
<dbReference type="Proteomes" id="UP000054477">
    <property type="component" value="Unassembled WGS sequence"/>
</dbReference>
<proteinExistence type="predicted"/>
<organism evidence="1 2">
    <name type="scientific">Laccaria amethystina LaAM-08-1</name>
    <dbReference type="NCBI Taxonomy" id="1095629"/>
    <lineage>
        <taxon>Eukaryota</taxon>
        <taxon>Fungi</taxon>
        <taxon>Dikarya</taxon>
        <taxon>Basidiomycota</taxon>
        <taxon>Agaricomycotina</taxon>
        <taxon>Agaricomycetes</taxon>
        <taxon>Agaricomycetidae</taxon>
        <taxon>Agaricales</taxon>
        <taxon>Agaricineae</taxon>
        <taxon>Hydnangiaceae</taxon>
        <taxon>Laccaria</taxon>
    </lineage>
</organism>
<name>A0A0C9WW76_9AGAR</name>
<dbReference type="AlphaFoldDB" id="A0A0C9WW76"/>
<reference evidence="2" key="2">
    <citation type="submission" date="2015-01" db="EMBL/GenBank/DDBJ databases">
        <title>Evolutionary Origins and Diversification of the Mycorrhizal Mutualists.</title>
        <authorList>
            <consortium name="DOE Joint Genome Institute"/>
            <consortium name="Mycorrhizal Genomics Consortium"/>
            <person name="Kohler A."/>
            <person name="Kuo A."/>
            <person name="Nagy L.G."/>
            <person name="Floudas D."/>
            <person name="Copeland A."/>
            <person name="Barry K.W."/>
            <person name="Cichocki N."/>
            <person name="Veneault-Fourrey C."/>
            <person name="LaButti K."/>
            <person name="Lindquist E.A."/>
            <person name="Lipzen A."/>
            <person name="Lundell T."/>
            <person name="Morin E."/>
            <person name="Murat C."/>
            <person name="Riley R."/>
            <person name="Ohm R."/>
            <person name="Sun H."/>
            <person name="Tunlid A."/>
            <person name="Henrissat B."/>
            <person name="Grigoriev I.V."/>
            <person name="Hibbett D.S."/>
            <person name="Martin F."/>
        </authorList>
    </citation>
    <scope>NUCLEOTIDE SEQUENCE [LARGE SCALE GENOMIC DNA]</scope>
    <source>
        <strain evidence="2">LaAM-08-1</strain>
    </source>
</reference>
<evidence type="ECO:0000313" key="1">
    <source>
        <dbReference type="EMBL" id="KIJ96855.1"/>
    </source>
</evidence>
<dbReference type="OrthoDB" id="2923697at2759"/>
<dbReference type="HOGENOM" id="CLU_2015633_0_0_1"/>
<keyword evidence="2" id="KW-1185">Reference proteome</keyword>
<gene>
    <name evidence="1" type="ORF">K443DRAFT_682003</name>
</gene>
<reference evidence="1 2" key="1">
    <citation type="submission" date="2014-04" db="EMBL/GenBank/DDBJ databases">
        <authorList>
            <consortium name="DOE Joint Genome Institute"/>
            <person name="Kuo A."/>
            <person name="Kohler A."/>
            <person name="Nagy L.G."/>
            <person name="Floudas D."/>
            <person name="Copeland A."/>
            <person name="Barry K.W."/>
            <person name="Cichocki N."/>
            <person name="Veneault-Fourrey C."/>
            <person name="LaButti K."/>
            <person name="Lindquist E.A."/>
            <person name="Lipzen A."/>
            <person name="Lundell T."/>
            <person name="Morin E."/>
            <person name="Murat C."/>
            <person name="Sun H."/>
            <person name="Tunlid A."/>
            <person name="Henrissat B."/>
            <person name="Grigoriev I.V."/>
            <person name="Hibbett D.S."/>
            <person name="Martin F."/>
            <person name="Nordberg H.P."/>
            <person name="Cantor M.N."/>
            <person name="Hua S.X."/>
        </authorList>
    </citation>
    <scope>NUCLEOTIDE SEQUENCE [LARGE SCALE GENOMIC DNA]</scope>
    <source>
        <strain evidence="1 2">LaAM-08-1</strain>
    </source>
</reference>
<dbReference type="EMBL" id="KN838709">
    <property type="protein sequence ID" value="KIJ96855.1"/>
    <property type="molecule type" value="Genomic_DNA"/>
</dbReference>
<sequence>MGAEFAILFATISHKYAFLEIHKWATEILEYTASSNPVFMESYSPATLSLMVDVAVQCGIPHLPSIVVDKWSELVYKNTPSVPWPAMQTADKHELLSLHGVLSRTCSTTHQKVAGRSYVSTRS</sequence>
<protein>
    <submittedName>
        <fullName evidence="1">Uncharacterized protein</fullName>
    </submittedName>
</protein>